<dbReference type="Pfam" id="PF00858">
    <property type="entry name" value="ASC"/>
    <property type="match status" value="2"/>
</dbReference>
<dbReference type="Proteomes" id="UP000694427">
    <property type="component" value="Unplaced"/>
</dbReference>
<evidence type="ECO:0000256" key="1">
    <source>
        <dbReference type="ARBA" id="ARBA00004651"/>
    </source>
</evidence>
<organism evidence="19 20">
    <name type="scientific">Cyprinus carpio</name>
    <name type="common">Common carp</name>
    <dbReference type="NCBI Taxonomy" id="7962"/>
    <lineage>
        <taxon>Eukaryota</taxon>
        <taxon>Metazoa</taxon>
        <taxon>Chordata</taxon>
        <taxon>Craniata</taxon>
        <taxon>Vertebrata</taxon>
        <taxon>Euteleostomi</taxon>
        <taxon>Actinopterygii</taxon>
        <taxon>Neopterygii</taxon>
        <taxon>Teleostei</taxon>
        <taxon>Ostariophysi</taxon>
        <taxon>Cypriniformes</taxon>
        <taxon>Cyprinidae</taxon>
        <taxon>Cyprininae</taxon>
        <taxon>Cyprinus</taxon>
    </lineage>
</organism>
<dbReference type="AlphaFoldDB" id="A0A8C1JC24"/>
<dbReference type="GO" id="GO:0015280">
    <property type="term" value="F:ligand-gated sodium channel activity"/>
    <property type="evidence" value="ECO:0007669"/>
    <property type="project" value="TreeGrafter"/>
</dbReference>
<dbReference type="Ensembl" id="ENSCCRT00010032802.1">
    <property type="protein sequence ID" value="ENSCCRP00010029943.1"/>
    <property type="gene ID" value="ENSCCRG00010012751.1"/>
</dbReference>
<feature type="transmembrane region" description="Helical" evidence="18">
    <location>
        <begin position="69"/>
        <end position="88"/>
    </location>
</feature>
<keyword evidence="9 18" id="KW-0472">Membrane</keyword>
<comment type="catalytic activity">
    <reaction evidence="14">
        <text>Na(+)(in) = Na(+)(out)</text>
        <dbReference type="Rhea" id="RHEA:34963"/>
        <dbReference type="ChEBI" id="CHEBI:29101"/>
    </reaction>
</comment>
<evidence type="ECO:0000256" key="4">
    <source>
        <dbReference type="ARBA" id="ARBA00022475"/>
    </source>
</evidence>
<dbReference type="InterPro" id="IPR001873">
    <property type="entry name" value="ENaC"/>
</dbReference>
<dbReference type="Gene3D" id="1.10.287.770">
    <property type="entry name" value="YojJ-like"/>
    <property type="match status" value="1"/>
</dbReference>
<keyword evidence="2 17" id="KW-0813">Transport</keyword>
<evidence type="ECO:0000256" key="14">
    <source>
        <dbReference type="ARBA" id="ARBA00036239"/>
    </source>
</evidence>
<reference evidence="19" key="1">
    <citation type="submission" date="2025-08" db="UniProtKB">
        <authorList>
            <consortium name="Ensembl"/>
        </authorList>
    </citation>
    <scope>IDENTIFICATION</scope>
</reference>
<evidence type="ECO:0000256" key="12">
    <source>
        <dbReference type="ARBA" id="ARBA00023201"/>
    </source>
</evidence>
<dbReference type="FunFam" id="2.60.470.10:FF:000001">
    <property type="entry name" value="Acid-sensing (proton-gated) ion channel family member 4a"/>
    <property type="match status" value="1"/>
</dbReference>
<keyword evidence="13 17" id="KW-0407">Ion channel</keyword>
<evidence type="ECO:0000256" key="10">
    <source>
        <dbReference type="ARBA" id="ARBA00023157"/>
    </source>
</evidence>
<evidence type="ECO:0000256" key="17">
    <source>
        <dbReference type="RuleBase" id="RU000679"/>
    </source>
</evidence>
<evidence type="ECO:0000256" key="7">
    <source>
        <dbReference type="ARBA" id="ARBA00023053"/>
    </source>
</evidence>
<reference evidence="19" key="2">
    <citation type="submission" date="2025-09" db="UniProtKB">
        <authorList>
            <consortium name="Ensembl"/>
        </authorList>
    </citation>
    <scope>IDENTIFICATION</scope>
</reference>
<evidence type="ECO:0000256" key="15">
    <source>
        <dbReference type="ARBA" id="ARBA00038140"/>
    </source>
</evidence>
<evidence type="ECO:0000256" key="6">
    <source>
        <dbReference type="ARBA" id="ARBA00022989"/>
    </source>
</evidence>
<keyword evidence="8 17" id="KW-0406">Ion transport</keyword>
<dbReference type="PANTHER" id="PTHR11690">
    <property type="entry name" value="AMILORIDE-SENSITIVE SODIUM CHANNEL-RELATED"/>
    <property type="match status" value="1"/>
</dbReference>
<evidence type="ECO:0000313" key="20">
    <source>
        <dbReference type="Proteomes" id="UP000694427"/>
    </source>
</evidence>
<sequence length="605" mass="68773">ILLQFLARLPTDVFTMAAVSYRLWDKDLQQSDSTKAGRTRPSYLRALAEQTSLHGIQNLLQPNMGSIRYSLWLLAILGSLGFLLHYFFSSITFYFQYHHVTQLDEERSEIHFPAVTLCNMNPVRLSALTDCDVQHIGGIWGLPADTVLSKRSSQTGDVYVPRLNITEPECNLCRFDWQDLYDRMMFPAVTICNINRFRFSALTDADIYHLANLTGLPPKNKDGHKPTDLEYPAPDMQDIFNRTGHQLEEMLKSCNFSGQNCSAEDFTVVYTRYGKCYTFNGNKTTSRKTKQGGMGNGLEIMLDIQQDEYLPIWKETNETSLEAGIRVQIHSQDEPPYIHQLGFGVSPGFQTFVSCQEQRLTYLPQPWGNCRSTSEQMIPGYDTYSISACRLRCETLEVQRVCKCRMVHMPGDADICTPSNIKCVDKALALLQTSSGDTCLCETPCNLTRYGKELSMVKIPSKGSARYLSRKYDKTEDYIRDNFLVLDVFFEALNYETIEQKKAYDVAGLLGDIGGQMGLFIGASVLTILEILDYVYEVIKHRLERLLRSQREDKKQTQQQQQASTVATVKLEEMKVKVSHMLISGALVLGCSIDQLNRNKAQREI</sequence>
<evidence type="ECO:0000256" key="3">
    <source>
        <dbReference type="ARBA" id="ARBA00022461"/>
    </source>
</evidence>
<keyword evidence="10" id="KW-1015">Disulfide bond</keyword>
<dbReference type="GO" id="GO:0005886">
    <property type="term" value="C:plasma membrane"/>
    <property type="evidence" value="ECO:0007669"/>
    <property type="project" value="UniProtKB-SubCell"/>
</dbReference>
<dbReference type="PRINTS" id="PR01078">
    <property type="entry name" value="AMINACHANNEL"/>
</dbReference>
<proteinExistence type="inferred from homology"/>
<comment type="similarity">
    <text evidence="15">Belongs to the amiloride-sensitive sodium channel (TC 1.A.6) family. ASIC4 subfamily.</text>
</comment>
<evidence type="ECO:0000256" key="13">
    <source>
        <dbReference type="ARBA" id="ARBA00023303"/>
    </source>
</evidence>
<dbReference type="PANTHER" id="PTHR11690:SF13">
    <property type="entry name" value="ACID-SENSING ION CHANNEL 4"/>
    <property type="match status" value="1"/>
</dbReference>
<dbReference type="InterPro" id="IPR020903">
    <property type="entry name" value="ENaC_CS"/>
</dbReference>
<comment type="subcellular location">
    <subcellularLocation>
        <location evidence="1">Cell membrane</location>
        <topology evidence="1">Multi-pass membrane protein</topology>
    </subcellularLocation>
</comment>
<dbReference type="Gene3D" id="2.60.470.10">
    <property type="entry name" value="Acid-sensing ion channels like domains"/>
    <property type="match status" value="1"/>
</dbReference>
<keyword evidence="3 17" id="KW-0894">Sodium channel</keyword>
<keyword evidence="12 17" id="KW-0739">Sodium transport</keyword>
<keyword evidence="20" id="KW-1185">Reference proteome</keyword>
<evidence type="ECO:0000256" key="9">
    <source>
        <dbReference type="ARBA" id="ARBA00023136"/>
    </source>
</evidence>
<evidence type="ECO:0000256" key="2">
    <source>
        <dbReference type="ARBA" id="ARBA00022448"/>
    </source>
</evidence>
<accession>A0A8C1JC24</accession>
<keyword evidence="4" id="KW-1003">Cell membrane</keyword>
<evidence type="ECO:0000256" key="18">
    <source>
        <dbReference type="SAM" id="Phobius"/>
    </source>
</evidence>
<keyword evidence="11" id="KW-0325">Glycoprotein</keyword>
<comment type="subunit">
    <text evidence="16">Homotrimer. Heterotrimer; with other ASIC proteins producing functional channels.</text>
</comment>
<keyword evidence="7" id="KW-0915">Sodium</keyword>
<evidence type="ECO:0000256" key="5">
    <source>
        <dbReference type="ARBA" id="ARBA00022692"/>
    </source>
</evidence>
<keyword evidence="5 17" id="KW-0812">Transmembrane</keyword>
<evidence type="ECO:0000256" key="16">
    <source>
        <dbReference type="ARBA" id="ARBA00064603"/>
    </source>
</evidence>
<evidence type="ECO:0000256" key="8">
    <source>
        <dbReference type="ARBA" id="ARBA00023065"/>
    </source>
</evidence>
<keyword evidence="6 18" id="KW-1133">Transmembrane helix</keyword>
<protein>
    <submittedName>
        <fullName evidence="19">Acid-sensing (proton-gated) ion channel family member 4a</fullName>
    </submittedName>
</protein>
<evidence type="ECO:0000256" key="11">
    <source>
        <dbReference type="ARBA" id="ARBA00023180"/>
    </source>
</evidence>
<evidence type="ECO:0000313" key="19">
    <source>
        <dbReference type="Ensembl" id="ENSCCRP00010029943.1"/>
    </source>
</evidence>
<dbReference type="FunFam" id="1.10.287.770:FF:000001">
    <property type="entry name" value="Acid-sensing ion channel subunit 1"/>
    <property type="match status" value="1"/>
</dbReference>
<dbReference type="PROSITE" id="PS01206">
    <property type="entry name" value="ASC"/>
    <property type="match status" value="1"/>
</dbReference>
<name>A0A8C1JC24_CYPCA</name>